<dbReference type="EMBL" id="PQIB02000014">
    <property type="protein sequence ID" value="RLM69212.1"/>
    <property type="molecule type" value="Genomic_DNA"/>
</dbReference>
<accession>A0A3L6PZR0</accession>
<organism evidence="2 3">
    <name type="scientific">Panicum miliaceum</name>
    <name type="common">Proso millet</name>
    <name type="synonym">Broomcorn millet</name>
    <dbReference type="NCBI Taxonomy" id="4540"/>
    <lineage>
        <taxon>Eukaryota</taxon>
        <taxon>Viridiplantae</taxon>
        <taxon>Streptophyta</taxon>
        <taxon>Embryophyta</taxon>
        <taxon>Tracheophyta</taxon>
        <taxon>Spermatophyta</taxon>
        <taxon>Magnoliopsida</taxon>
        <taxon>Liliopsida</taxon>
        <taxon>Poales</taxon>
        <taxon>Poaceae</taxon>
        <taxon>PACMAD clade</taxon>
        <taxon>Panicoideae</taxon>
        <taxon>Panicodae</taxon>
        <taxon>Paniceae</taxon>
        <taxon>Panicinae</taxon>
        <taxon>Panicum</taxon>
        <taxon>Panicum sect. Panicum</taxon>
    </lineage>
</organism>
<evidence type="ECO:0000313" key="3">
    <source>
        <dbReference type="Proteomes" id="UP000275267"/>
    </source>
</evidence>
<evidence type="ECO:0000313" key="2">
    <source>
        <dbReference type="EMBL" id="RLM69212.1"/>
    </source>
</evidence>
<sequence>MSDGVAAEADLRLEGITGSGRPPRRRARAGHGSGDVWKELLVRPSASVRRVLVCVVSLAVGIDAIPSYGMLSTDAVLGTTVAGWSRRASSWWRRSSPISSVGARDSSPERQASMASMGLTLCIGCGAASSAANSVACVASMLASVAALSVGGGTEASATSPAPAPQSLWLTVNMLYKLSPRMYPKCHKIDPVIYIYPPNSDRD</sequence>
<keyword evidence="3" id="KW-1185">Reference proteome</keyword>
<dbReference type="Proteomes" id="UP000275267">
    <property type="component" value="Unassembled WGS sequence"/>
</dbReference>
<feature type="region of interest" description="Disordered" evidence="1">
    <location>
        <begin position="1"/>
        <end position="31"/>
    </location>
</feature>
<evidence type="ECO:0000256" key="1">
    <source>
        <dbReference type="SAM" id="MobiDB-lite"/>
    </source>
</evidence>
<dbReference type="STRING" id="4540.A0A3L6PZR0"/>
<gene>
    <name evidence="2" type="ORF">C2845_PM17G13700</name>
</gene>
<dbReference type="AlphaFoldDB" id="A0A3L6PZR0"/>
<name>A0A3L6PZR0_PANMI</name>
<proteinExistence type="predicted"/>
<comment type="caution">
    <text evidence="2">The sequence shown here is derived from an EMBL/GenBank/DDBJ whole genome shotgun (WGS) entry which is preliminary data.</text>
</comment>
<reference evidence="3" key="1">
    <citation type="journal article" date="2019" name="Nat. Commun.">
        <title>The genome of broomcorn millet.</title>
        <authorList>
            <person name="Zou C."/>
            <person name="Miki D."/>
            <person name="Li D."/>
            <person name="Tang Q."/>
            <person name="Xiao L."/>
            <person name="Rajput S."/>
            <person name="Deng P."/>
            <person name="Jia W."/>
            <person name="Huang R."/>
            <person name="Zhang M."/>
            <person name="Sun Y."/>
            <person name="Hu J."/>
            <person name="Fu X."/>
            <person name="Schnable P.S."/>
            <person name="Li F."/>
            <person name="Zhang H."/>
            <person name="Feng B."/>
            <person name="Zhu X."/>
            <person name="Liu R."/>
            <person name="Schnable J.C."/>
            <person name="Zhu J.-K."/>
            <person name="Zhang H."/>
        </authorList>
    </citation>
    <scope>NUCLEOTIDE SEQUENCE [LARGE SCALE GENOMIC DNA]</scope>
</reference>
<protein>
    <submittedName>
        <fullName evidence="2">Polyol transporter 5-like</fullName>
    </submittedName>
</protein>